<name>A0A845QUX5_9CLOT</name>
<dbReference type="Gene3D" id="3.40.630.30">
    <property type="match status" value="1"/>
</dbReference>
<comment type="caution">
    <text evidence="2">The sequence shown here is derived from an EMBL/GenBank/DDBJ whole genome shotgun (WGS) entry which is preliminary data.</text>
</comment>
<dbReference type="InterPro" id="IPR050276">
    <property type="entry name" value="MshD_Acetyltransferase"/>
</dbReference>
<proteinExistence type="predicted"/>
<dbReference type="Proteomes" id="UP000467132">
    <property type="component" value="Unassembled WGS sequence"/>
</dbReference>
<dbReference type="PROSITE" id="PS51186">
    <property type="entry name" value="GNAT"/>
    <property type="match status" value="1"/>
</dbReference>
<dbReference type="InterPro" id="IPR000182">
    <property type="entry name" value="GNAT_dom"/>
</dbReference>
<dbReference type="SUPFAM" id="SSF55729">
    <property type="entry name" value="Acyl-CoA N-acyltransferases (Nat)"/>
    <property type="match status" value="1"/>
</dbReference>
<dbReference type="InterPro" id="IPR016181">
    <property type="entry name" value="Acyl_CoA_acyltransferase"/>
</dbReference>
<keyword evidence="2" id="KW-0808">Transferase</keyword>
<dbReference type="PANTHER" id="PTHR43617">
    <property type="entry name" value="L-AMINO ACID N-ACETYLTRANSFERASE"/>
    <property type="match status" value="1"/>
</dbReference>
<protein>
    <submittedName>
        <fullName evidence="2">GNAT family N-acetyltransferase</fullName>
    </submittedName>
</protein>
<accession>A0A845QUX5</accession>
<dbReference type="PANTHER" id="PTHR43617:SF34">
    <property type="entry name" value="PUTATIVE-RELATED"/>
    <property type="match status" value="1"/>
</dbReference>
<evidence type="ECO:0000259" key="1">
    <source>
        <dbReference type="PROSITE" id="PS51186"/>
    </source>
</evidence>
<dbReference type="CDD" id="cd04301">
    <property type="entry name" value="NAT_SF"/>
    <property type="match status" value="1"/>
</dbReference>
<gene>
    <name evidence="2" type="ORF">D3Z33_01870</name>
</gene>
<evidence type="ECO:0000313" key="2">
    <source>
        <dbReference type="EMBL" id="NBI05599.1"/>
    </source>
</evidence>
<dbReference type="RefSeq" id="WP_160196103.1">
    <property type="nucleotide sequence ID" value="NZ_QXXA01000003.1"/>
</dbReference>
<dbReference type="GO" id="GO:0016747">
    <property type="term" value="F:acyltransferase activity, transferring groups other than amino-acyl groups"/>
    <property type="evidence" value="ECO:0007669"/>
    <property type="project" value="InterPro"/>
</dbReference>
<keyword evidence="3" id="KW-1185">Reference proteome</keyword>
<dbReference type="Pfam" id="PF00583">
    <property type="entry name" value="Acetyltransf_1"/>
    <property type="match status" value="1"/>
</dbReference>
<dbReference type="EMBL" id="QXXA01000003">
    <property type="protein sequence ID" value="NBI05599.1"/>
    <property type="molecule type" value="Genomic_DNA"/>
</dbReference>
<reference evidence="2 3" key="1">
    <citation type="submission" date="2018-08" db="EMBL/GenBank/DDBJ databases">
        <title>Murine metabolic-syndrome-specific gut microbial biobank.</title>
        <authorList>
            <person name="Liu C."/>
        </authorList>
    </citation>
    <scope>NUCLEOTIDE SEQUENCE [LARGE SCALE GENOMIC DNA]</scope>
    <source>
        <strain evidence="2 3">583</strain>
    </source>
</reference>
<evidence type="ECO:0000313" key="3">
    <source>
        <dbReference type="Proteomes" id="UP000467132"/>
    </source>
</evidence>
<dbReference type="OrthoDB" id="87541at2"/>
<sequence>MNVEENSFNKKTIDYIESGKELLDFVEPLWKKLNNHHMQNSIDFKKRFENFNFKDRREVIEKNKDKQVFITLAKDMIQGKYIGYVIASISKESIGEIDSIYIEDNYRGLKIGDTLMKNSLDWIRNNGVIRIKIGVASGNEESFKFYARYGFFPRTTILEYI</sequence>
<feature type="domain" description="N-acetyltransferase" evidence="1">
    <location>
        <begin position="13"/>
        <end position="161"/>
    </location>
</feature>
<organism evidence="2 3">
    <name type="scientific">Senegalia massiliensis</name>
    <dbReference type="NCBI Taxonomy" id="1720316"/>
    <lineage>
        <taxon>Bacteria</taxon>
        <taxon>Bacillati</taxon>
        <taxon>Bacillota</taxon>
        <taxon>Clostridia</taxon>
        <taxon>Eubacteriales</taxon>
        <taxon>Clostridiaceae</taxon>
        <taxon>Senegalia</taxon>
    </lineage>
</organism>
<dbReference type="AlphaFoldDB" id="A0A845QUX5"/>